<feature type="active site" description="Proton acceptor" evidence="5">
    <location>
        <position position="129"/>
    </location>
</feature>
<dbReference type="EMBL" id="MCGR01000018">
    <property type="protein sequence ID" value="ORY84182.1"/>
    <property type="molecule type" value="Genomic_DNA"/>
</dbReference>
<gene>
    <name evidence="8" type="ORF">BCR35DRAFT_351931</name>
</gene>
<evidence type="ECO:0000256" key="7">
    <source>
        <dbReference type="PIRSR" id="PIRSR602640-3"/>
    </source>
</evidence>
<keyword evidence="6" id="KW-0479">Metal-binding</keyword>
<comment type="caution">
    <text evidence="8">The sequence shown here is derived from an EMBL/GenBank/DDBJ whole genome shotgun (WGS) entry which is preliminary data.</text>
</comment>
<keyword evidence="4" id="KW-0325">Glycoprotein</keyword>
<dbReference type="AlphaFoldDB" id="A0A1Y2FJN6"/>
<dbReference type="PANTHER" id="PTHR11799">
    <property type="entry name" value="PARAOXONASE"/>
    <property type="match status" value="1"/>
</dbReference>
<feature type="disulfide bond" description="In form B" evidence="7">
    <location>
        <begin position="47"/>
        <end position="394"/>
    </location>
</feature>
<feature type="binding site" evidence="6">
    <location>
        <position position="299"/>
    </location>
    <ligand>
        <name>Ca(2+)</name>
        <dbReference type="ChEBI" id="CHEBI:29108"/>
        <label>1</label>
        <note>catalytic</note>
    </ligand>
</feature>
<protein>
    <submittedName>
        <fullName evidence="8">Serum paraoxonase/arylesterase</fullName>
    </submittedName>
</protein>
<name>A0A1Y2FJN6_9BASI</name>
<keyword evidence="3 7" id="KW-1015">Disulfide bond</keyword>
<evidence type="ECO:0000256" key="5">
    <source>
        <dbReference type="PIRSR" id="PIRSR602640-1"/>
    </source>
</evidence>
<comment type="cofactor">
    <cofactor evidence="6">
        <name>Ca(2+)</name>
        <dbReference type="ChEBI" id="CHEBI:29108"/>
    </cofactor>
    <text evidence="6">Binds 2 calcium ions per subunit.</text>
</comment>
<dbReference type="InParanoid" id="A0A1Y2FJN6"/>
<dbReference type="Gene3D" id="2.120.10.30">
    <property type="entry name" value="TolB, C-terminal domain"/>
    <property type="match status" value="1"/>
</dbReference>
<dbReference type="GO" id="GO:0046872">
    <property type="term" value="F:metal ion binding"/>
    <property type="evidence" value="ECO:0007669"/>
    <property type="project" value="UniProtKB-KW"/>
</dbReference>
<dbReference type="PANTHER" id="PTHR11799:SF12">
    <property type="entry name" value="PARAOXONASE-RELATED"/>
    <property type="match status" value="1"/>
</dbReference>
<feature type="binding site" evidence="6">
    <location>
        <position position="253"/>
    </location>
    <ligand>
        <name>Ca(2+)</name>
        <dbReference type="ChEBI" id="CHEBI:29108"/>
        <label>1</label>
        <note>catalytic</note>
    </ligand>
</feature>
<evidence type="ECO:0000256" key="3">
    <source>
        <dbReference type="ARBA" id="ARBA00023157"/>
    </source>
</evidence>
<evidence type="ECO:0000256" key="1">
    <source>
        <dbReference type="ARBA" id="ARBA00008595"/>
    </source>
</evidence>
<dbReference type="GO" id="GO:0004064">
    <property type="term" value="F:arylesterase activity"/>
    <property type="evidence" value="ECO:0007669"/>
    <property type="project" value="InterPro"/>
</dbReference>
<evidence type="ECO:0000256" key="2">
    <source>
        <dbReference type="ARBA" id="ARBA00022801"/>
    </source>
</evidence>
<evidence type="ECO:0000313" key="9">
    <source>
        <dbReference type="Proteomes" id="UP000193467"/>
    </source>
</evidence>
<keyword evidence="6" id="KW-0106">Calcium</keyword>
<organism evidence="8 9">
    <name type="scientific">Leucosporidium creatinivorum</name>
    <dbReference type="NCBI Taxonomy" id="106004"/>
    <lineage>
        <taxon>Eukaryota</taxon>
        <taxon>Fungi</taxon>
        <taxon>Dikarya</taxon>
        <taxon>Basidiomycota</taxon>
        <taxon>Pucciniomycotina</taxon>
        <taxon>Microbotryomycetes</taxon>
        <taxon>Leucosporidiales</taxon>
        <taxon>Leucosporidium</taxon>
    </lineage>
</organism>
<reference evidence="8 9" key="1">
    <citation type="submission" date="2016-07" db="EMBL/GenBank/DDBJ databases">
        <title>Pervasive Adenine N6-methylation of Active Genes in Fungi.</title>
        <authorList>
            <consortium name="DOE Joint Genome Institute"/>
            <person name="Mondo S.J."/>
            <person name="Dannebaum R.O."/>
            <person name="Kuo R.C."/>
            <person name="Labutti K."/>
            <person name="Haridas S."/>
            <person name="Kuo A."/>
            <person name="Salamov A."/>
            <person name="Ahrendt S.R."/>
            <person name="Lipzen A."/>
            <person name="Sullivan W."/>
            <person name="Andreopoulos W.B."/>
            <person name="Clum A."/>
            <person name="Lindquist E."/>
            <person name="Daum C."/>
            <person name="Ramamoorthy G.K."/>
            <person name="Gryganskyi A."/>
            <person name="Culley D."/>
            <person name="Magnuson J.K."/>
            <person name="James T.Y."/>
            <person name="O'Malley M.A."/>
            <person name="Stajich J.E."/>
            <person name="Spatafora J.W."/>
            <person name="Visel A."/>
            <person name="Grigoriev I.V."/>
        </authorList>
    </citation>
    <scope>NUCLEOTIDE SEQUENCE [LARGE SCALE GENOMIC DNA]</scope>
    <source>
        <strain evidence="8 9">62-1032</strain>
    </source>
</reference>
<evidence type="ECO:0000256" key="6">
    <source>
        <dbReference type="PIRSR" id="PIRSR602640-2"/>
    </source>
</evidence>
<proteinExistence type="inferred from homology"/>
<evidence type="ECO:0000256" key="4">
    <source>
        <dbReference type="ARBA" id="ARBA00023180"/>
    </source>
</evidence>
<feature type="binding site" evidence="6">
    <location>
        <position position="298"/>
    </location>
    <ligand>
        <name>Ca(2+)</name>
        <dbReference type="ChEBI" id="CHEBI:29108"/>
        <label>1</label>
        <note>catalytic</note>
    </ligand>
</feature>
<feature type="binding site" evidence="6">
    <location>
        <position position="194"/>
    </location>
    <ligand>
        <name>Ca(2+)</name>
        <dbReference type="ChEBI" id="CHEBI:29108"/>
        <label>1</label>
        <note>catalytic</note>
    </ligand>
</feature>
<accession>A0A1Y2FJN6</accession>
<dbReference type="Pfam" id="PF01731">
    <property type="entry name" value="Arylesterase"/>
    <property type="match status" value="1"/>
</dbReference>
<comment type="similarity">
    <text evidence="1">Belongs to the paraoxonase family.</text>
</comment>
<keyword evidence="2" id="KW-0378">Hydrolase</keyword>
<dbReference type="Proteomes" id="UP000193467">
    <property type="component" value="Unassembled WGS sequence"/>
</dbReference>
<keyword evidence="9" id="KW-1185">Reference proteome</keyword>
<dbReference type="OrthoDB" id="5307922at2759"/>
<feature type="binding site" evidence="6">
    <location>
        <position position="58"/>
    </location>
    <ligand>
        <name>Ca(2+)</name>
        <dbReference type="ChEBI" id="CHEBI:29108"/>
        <label>1</label>
        <note>catalytic</note>
    </ligand>
</feature>
<dbReference type="InterPro" id="IPR002640">
    <property type="entry name" value="Arylesterase"/>
</dbReference>
<dbReference type="InterPro" id="IPR051288">
    <property type="entry name" value="Serum_paraoxonase/arylesterase"/>
</dbReference>
<dbReference type="InterPro" id="IPR011042">
    <property type="entry name" value="6-blade_b-propeller_TolB-like"/>
</dbReference>
<evidence type="ECO:0000313" key="8">
    <source>
        <dbReference type="EMBL" id="ORY84182.1"/>
    </source>
</evidence>
<dbReference type="SUPFAM" id="SSF63829">
    <property type="entry name" value="Calcium-dependent phosphotriesterase"/>
    <property type="match status" value="1"/>
</dbReference>
<feature type="binding site" evidence="6">
    <location>
        <position position="131"/>
    </location>
    <ligand>
        <name>Ca(2+)</name>
        <dbReference type="ChEBI" id="CHEBI:29108"/>
        <label>1</label>
        <note>catalytic</note>
    </ligand>
</feature>
<sequence>MSLTAKQRLFLTIAIPFGAQLVHFIWGKASLLGLDGKEVTSLNNEKCVGIPELQGCEDAYVLEDRGLAYLACTPISSRLDWIPAMLKYNATALPVSSDNYFALLDLTTNSYQTLKIIAPSIVSDNLYLHGLDIHREKGSDLLTLFAISHRPPQDRETAAQEGANSVIEIFETTVGGKELKWVQTVEHELVRTPNSVAATGPRSFYFTNDHRRKVHWSRTFEMLYMEPSDIIYCDATSTTSDCKVAVDSVVYPNGLDLSPNGLLYSSSSAEPKISVWEIQSGDNSLVLADTIEIPYLMDNVHIAPDGTLFVPTFPKALELINLVKRATVDSQPTSAVEIYKVSTETGEKQFYGNKYKVERAFADDGSKVSGTTTSAPFKNKLLLTGVLAREVTICEIA</sequence>